<dbReference type="EMBL" id="VZRW01004277">
    <property type="protein sequence ID" value="NWX15311.1"/>
    <property type="molecule type" value="Genomic_DNA"/>
</dbReference>
<dbReference type="SUPFAM" id="SSF47986">
    <property type="entry name" value="DEATH domain"/>
    <property type="match status" value="1"/>
</dbReference>
<proteinExistence type="predicted"/>
<dbReference type="Pfam" id="PF23679">
    <property type="entry name" value="UPA-FIIND"/>
    <property type="match status" value="1"/>
</dbReference>
<dbReference type="Pfam" id="PF00619">
    <property type="entry name" value="CARD"/>
    <property type="match status" value="1"/>
</dbReference>
<gene>
    <name evidence="8" type="primary">Card8_0</name>
    <name evidence="8" type="ORF">AEGBEN_R08377</name>
</gene>
<dbReference type="GO" id="GO:0045087">
    <property type="term" value="P:innate immune response"/>
    <property type="evidence" value="ECO:0007669"/>
    <property type="project" value="UniProtKB-KW"/>
</dbReference>
<feature type="non-terminal residue" evidence="8">
    <location>
        <position position="1"/>
    </location>
</feature>
<comment type="subcellular location">
    <subcellularLocation>
        <location evidence="1">Cytoplasm</location>
        <location evidence="1">Cytosol</location>
    </subcellularLocation>
</comment>
<dbReference type="PROSITE" id="PS51830">
    <property type="entry name" value="FIIND"/>
    <property type="match status" value="1"/>
</dbReference>
<dbReference type="InterPro" id="IPR025307">
    <property type="entry name" value="FIIND_dom"/>
</dbReference>
<dbReference type="InterPro" id="IPR001315">
    <property type="entry name" value="CARD"/>
</dbReference>
<evidence type="ECO:0000313" key="9">
    <source>
        <dbReference type="Proteomes" id="UP000559068"/>
    </source>
</evidence>
<evidence type="ECO:0000256" key="3">
    <source>
        <dbReference type="ARBA" id="ARBA00022588"/>
    </source>
</evidence>
<feature type="domain" description="FIIND" evidence="7">
    <location>
        <begin position="1"/>
        <end position="264"/>
    </location>
</feature>
<dbReference type="PANTHER" id="PTHR46985">
    <property type="entry name" value="NACHT, LRR AND PYD DOMAINS-CONTAINING PROTEIN 1"/>
    <property type="match status" value="1"/>
</dbReference>
<reference evidence="8 9" key="1">
    <citation type="submission" date="2019-09" db="EMBL/GenBank/DDBJ databases">
        <title>Bird 10,000 Genomes (B10K) Project - Family phase.</title>
        <authorList>
            <person name="Zhang G."/>
        </authorList>
    </citation>
    <scope>NUCLEOTIDE SEQUENCE [LARGE SCALE GENOMIC DNA]</scope>
    <source>
        <strain evidence="8">B10K-DU-029-76</strain>
        <tissue evidence="8">Heart</tissue>
    </source>
</reference>
<evidence type="ECO:0000259" key="7">
    <source>
        <dbReference type="PROSITE" id="PS51830"/>
    </source>
</evidence>
<dbReference type="GO" id="GO:0042981">
    <property type="term" value="P:regulation of apoptotic process"/>
    <property type="evidence" value="ECO:0007669"/>
    <property type="project" value="InterPro"/>
</dbReference>
<dbReference type="AlphaFoldDB" id="A0A7K6TXJ3"/>
<dbReference type="OrthoDB" id="428577at2759"/>
<dbReference type="GO" id="GO:0006954">
    <property type="term" value="P:inflammatory response"/>
    <property type="evidence" value="ECO:0007669"/>
    <property type="project" value="UniProtKB-KW"/>
</dbReference>
<evidence type="ECO:0000259" key="6">
    <source>
        <dbReference type="PROSITE" id="PS50209"/>
    </source>
</evidence>
<dbReference type="PANTHER" id="PTHR46985:SF4">
    <property type="entry name" value="CASPASE RECRUITMENT DOMAIN-CONTAINING PROTEIN 8"/>
    <property type="match status" value="1"/>
</dbReference>
<name>A0A7K6TXJ3_9AVES</name>
<feature type="domain" description="CARD" evidence="6">
    <location>
        <begin position="270"/>
        <end position="353"/>
    </location>
</feature>
<dbReference type="Gene3D" id="1.10.533.10">
    <property type="entry name" value="Death Domain, Fas"/>
    <property type="match status" value="1"/>
</dbReference>
<keyword evidence="3" id="KW-0399">Innate immunity</keyword>
<dbReference type="Proteomes" id="UP000559068">
    <property type="component" value="Unassembled WGS sequence"/>
</dbReference>
<dbReference type="InterPro" id="IPR051249">
    <property type="entry name" value="NLRP_Inflammasome"/>
</dbReference>
<dbReference type="Pfam" id="PF13553">
    <property type="entry name" value="FIIND"/>
    <property type="match status" value="1"/>
</dbReference>
<evidence type="ECO:0000256" key="2">
    <source>
        <dbReference type="ARBA" id="ARBA00022490"/>
    </source>
</evidence>
<dbReference type="GO" id="GO:0061702">
    <property type="term" value="C:canonical inflammasome complex"/>
    <property type="evidence" value="ECO:0007669"/>
    <property type="project" value="TreeGrafter"/>
</dbReference>
<dbReference type="PROSITE" id="PS50209">
    <property type="entry name" value="CARD"/>
    <property type="match status" value="1"/>
</dbReference>
<keyword evidence="5" id="KW-0395">Inflammatory response</keyword>
<accession>A0A7K6TXJ3</accession>
<comment type="caution">
    <text evidence="8">The sequence shown here is derived from an EMBL/GenBank/DDBJ whole genome shotgun (WGS) entry which is preliminary data.</text>
</comment>
<sequence length="354" mass="40855">RAHLPAEGTFQCSITRLSFKVKSAVTITYRYAPWTTHLSMGEQEVWKPVGPLFHIEVQAGVVQAVHLPHFICMAVKNTAWCYIAHFQSGKITLETPTKVTSFSAVLENPSFSLVGVLWRKFRYTFRRGFLPVHSLVLIFQQLSAARTTLHLYLIPDDNSVKQAIEKQEMNWNSKLIPKPHPLHRLFIGHSYLVTSKASVVIMPEAEFPFWYKSPRRQQLFLEIYIKKIEEEIELLIIDTENDTEVWKALVRSGRNNSTLTWAWGLTGAAFLKRHKTELCSRMSQLDAILLRLRDTDVINSDEEEEVLGHNTRQRRNRALLELAEKKGLEAQELLFQILQDRDPFLISDLETSSE</sequence>
<keyword evidence="2" id="KW-0963">Cytoplasm</keyword>
<organism evidence="8 9">
    <name type="scientific">Aegotheles bennettii</name>
    <dbReference type="NCBI Taxonomy" id="48278"/>
    <lineage>
        <taxon>Eukaryota</taxon>
        <taxon>Metazoa</taxon>
        <taxon>Chordata</taxon>
        <taxon>Craniata</taxon>
        <taxon>Vertebrata</taxon>
        <taxon>Euteleostomi</taxon>
        <taxon>Archelosauria</taxon>
        <taxon>Archosauria</taxon>
        <taxon>Dinosauria</taxon>
        <taxon>Saurischia</taxon>
        <taxon>Theropoda</taxon>
        <taxon>Coelurosauria</taxon>
        <taxon>Aves</taxon>
        <taxon>Neognathae</taxon>
        <taxon>Neoaves</taxon>
        <taxon>Strisores</taxon>
        <taxon>Caprimulgiformes</taxon>
        <taxon>Aegothelidae</taxon>
        <taxon>Aegotheles</taxon>
    </lineage>
</organism>
<protein>
    <submittedName>
        <fullName evidence="8">CARD8 protein</fullName>
    </submittedName>
</protein>
<evidence type="ECO:0000256" key="4">
    <source>
        <dbReference type="ARBA" id="ARBA00022859"/>
    </source>
</evidence>
<evidence type="ECO:0000313" key="8">
    <source>
        <dbReference type="EMBL" id="NWX15311.1"/>
    </source>
</evidence>
<dbReference type="InterPro" id="IPR011029">
    <property type="entry name" value="DEATH-like_dom_sf"/>
</dbReference>
<keyword evidence="4" id="KW-0391">Immunity</keyword>
<evidence type="ECO:0000256" key="5">
    <source>
        <dbReference type="ARBA" id="ARBA00023198"/>
    </source>
</evidence>
<feature type="non-terminal residue" evidence="8">
    <location>
        <position position="354"/>
    </location>
</feature>
<evidence type="ECO:0000256" key="1">
    <source>
        <dbReference type="ARBA" id="ARBA00004514"/>
    </source>
</evidence>
<keyword evidence="9" id="KW-1185">Reference proteome</keyword>